<dbReference type="EMBL" id="JADBJN010000002">
    <property type="protein sequence ID" value="KAG5678638.1"/>
    <property type="molecule type" value="Genomic_DNA"/>
</dbReference>
<dbReference type="PANTHER" id="PTHR22118:SF14">
    <property type="entry name" value="DYNEIN AXONEMAL ASSEMBLY FACTOR 3"/>
    <property type="match status" value="1"/>
</dbReference>
<dbReference type="Pfam" id="PF14737">
    <property type="entry name" value="DUF4470"/>
    <property type="match status" value="1"/>
</dbReference>
<gene>
    <name evidence="7" type="ORF">PVAND_008294</name>
</gene>
<dbReference type="GO" id="GO:0120293">
    <property type="term" value="C:dynein axonemal particle"/>
    <property type="evidence" value="ECO:0007669"/>
    <property type="project" value="UniProtKB-SubCell"/>
</dbReference>
<evidence type="ECO:0000259" key="6">
    <source>
        <dbReference type="Pfam" id="PF14740"/>
    </source>
</evidence>
<comment type="subcellular location">
    <subcellularLocation>
        <location evidence="4">Dynein axonemal particle</location>
    </subcellularLocation>
</comment>
<dbReference type="InterPro" id="IPR027974">
    <property type="entry name" value="DUF4470"/>
</dbReference>
<evidence type="ECO:0008006" key="9">
    <source>
        <dbReference type="Google" id="ProtNLM"/>
    </source>
</evidence>
<keyword evidence="2" id="KW-0963">Cytoplasm</keyword>
<dbReference type="Pfam" id="PF14740">
    <property type="entry name" value="DUF4471"/>
    <property type="match status" value="1"/>
</dbReference>
<sequence length="454" mass="53818">MFWGISEARDFYDEYITAIKQRPKKLDILFFGLGDPGHILKTISKFFFHNVFDIEFNFYILEGCAELIARDMMLLSIPFEPEENFSIDGKTQLYMDIFGNSMLSSTSSMYLNAKSEIFIKMITDKSFAQQMMPMFNFEQLKYKERDQMEMAFTFWKNKKEHIYDIKKYWEDQNRVQLKERFDHRNGAFDWDLQMRLKHNGAKQICPQEYKHWRECGVAFTFPEFEYTLPNKTFAMDLRKNGKEWFHRGYVGDMSVGPFITFGMTCSEEKMNNSKFGTNECRSTDITERNLYEILWEILHQQKFDATNDKKNFRKFGAVTLQVGNSPCASSRSFEDIDIKLVKYDKPLKSIDNIKIHFLSIDDILNITKKSQYTQKFDIVFVANNYFSFLKEDFIEILNNSSFVMFETKKYSTLKSDEINKQIDDIKHFSKNIGLHAVTNFSMNVVNSVLKYKRI</sequence>
<evidence type="ECO:0000256" key="4">
    <source>
        <dbReference type="ARBA" id="ARBA00024190"/>
    </source>
</evidence>
<dbReference type="InterPro" id="IPR028235">
    <property type="entry name" value="DNAAF3_C"/>
</dbReference>
<comment type="caution">
    <text evidence="7">The sequence shown here is derived from an EMBL/GenBank/DDBJ whole genome shotgun (WGS) entry which is preliminary data.</text>
</comment>
<dbReference type="InterPro" id="IPR039304">
    <property type="entry name" value="DNAAF3"/>
</dbReference>
<name>A0A9J6CAK2_POLVA</name>
<evidence type="ECO:0000259" key="5">
    <source>
        <dbReference type="Pfam" id="PF14737"/>
    </source>
</evidence>
<dbReference type="GO" id="GO:0044458">
    <property type="term" value="P:motile cilium assembly"/>
    <property type="evidence" value="ECO:0007669"/>
    <property type="project" value="TreeGrafter"/>
</dbReference>
<feature type="domain" description="DUF4470" evidence="5">
    <location>
        <begin position="2"/>
        <end position="103"/>
    </location>
</feature>
<organism evidence="7 8">
    <name type="scientific">Polypedilum vanderplanki</name>
    <name type="common">Sleeping chironomid midge</name>
    <dbReference type="NCBI Taxonomy" id="319348"/>
    <lineage>
        <taxon>Eukaryota</taxon>
        <taxon>Metazoa</taxon>
        <taxon>Ecdysozoa</taxon>
        <taxon>Arthropoda</taxon>
        <taxon>Hexapoda</taxon>
        <taxon>Insecta</taxon>
        <taxon>Pterygota</taxon>
        <taxon>Neoptera</taxon>
        <taxon>Endopterygota</taxon>
        <taxon>Diptera</taxon>
        <taxon>Nematocera</taxon>
        <taxon>Chironomoidea</taxon>
        <taxon>Chironomidae</taxon>
        <taxon>Chironominae</taxon>
        <taxon>Polypedilum</taxon>
        <taxon>Polypedilum</taxon>
    </lineage>
</organism>
<evidence type="ECO:0000313" key="7">
    <source>
        <dbReference type="EMBL" id="KAG5678638.1"/>
    </source>
</evidence>
<feature type="domain" description="Dynein assembly factor 3 C-terminal" evidence="6">
    <location>
        <begin position="135"/>
        <end position="436"/>
    </location>
</feature>
<accession>A0A9J6CAK2</accession>
<evidence type="ECO:0000256" key="1">
    <source>
        <dbReference type="ARBA" id="ARBA00010449"/>
    </source>
</evidence>
<evidence type="ECO:0000313" key="8">
    <source>
        <dbReference type="Proteomes" id="UP001107558"/>
    </source>
</evidence>
<dbReference type="OrthoDB" id="538817at2759"/>
<dbReference type="AlphaFoldDB" id="A0A9J6CAK2"/>
<dbReference type="Proteomes" id="UP001107558">
    <property type="component" value="Chromosome 2"/>
</dbReference>
<dbReference type="PANTHER" id="PTHR22118">
    <property type="entry name" value="DYNEIN ASSEMBLY FACTOR 3, AXONEMAL"/>
    <property type="match status" value="1"/>
</dbReference>
<proteinExistence type="inferred from homology"/>
<protein>
    <recommendedName>
        <fullName evidence="9">Dynein assembly factor 3, axonemal</fullName>
    </recommendedName>
</protein>
<evidence type="ECO:0000256" key="3">
    <source>
        <dbReference type="ARBA" id="ARBA00022794"/>
    </source>
</evidence>
<keyword evidence="3" id="KW-0970">Cilium biogenesis/degradation</keyword>
<keyword evidence="8" id="KW-1185">Reference proteome</keyword>
<reference evidence="7" key="1">
    <citation type="submission" date="2021-03" db="EMBL/GenBank/DDBJ databases">
        <title>Chromosome level genome of the anhydrobiotic midge Polypedilum vanderplanki.</title>
        <authorList>
            <person name="Yoshida Y."/>
            <person name="Kikawada T."/>
            <person name="Gusev O."/>
        </authorList>
    </citation>
    <scope>NUCLEOTIDE SEQUENCE</scope>
    <source>
        <strain evidence="7">NIAS01</strain>
        <tissue evidence="7">Whole body or cell culture</tissue>
    </source>
</reference>
<dbReference type="GO" id="GO:0070286">
    <property type="term" value="P:axonemal dynein complex assembly"/>
    <property type="evidence" value="ECO:0007669"/>
    <property type="project" value="InterPro"/>
</dbReference>
<comment type="similarity">
    <text evidence="1">Belongs to the DNAAF3 family.</text>
</comment>
<evidence type="ECO:0000256" key="2">
    <source>
        <dbReference type="ARBA" id="ARBA00022490"/>
    </source>
</evidence>